<keyword evidence="2" id="KW-1185">Reference proteome</keyword>
<dbReference type="AlphaFoldDB" id="A0A7X0H620"/>
<organism evidence="1 2">
    <name type="scientific">Algisphaera agarilytica</name>
    <dbReference type="NCBI Taxonomy" id="1385975"/>
    <lineage>
        <taxon>Bacteria</taxon>
        <taxon>Pseudomonadati</taxon>
        <taxon>Planctomycetota</taxon>
        <taxon>Phycisphaerae</taxon>
        <taxon>Phycisphaerales</taxon>
        <taxon>Phycisphaeraceae</taxon>
        <taxon>Algisphaera</taxon>
    </lineage>
</organism>
<dbReference type="Proteomes" id="UP000541810">
    <property type="component" value="Unassembled WGS sequence"/>
</dbReference>
<reference evidence="1 2" key="1">
    <citation type="submission" date="2020-08" db="EMBL/GenBank/DDBJ databases">
        <title>Genomic Encyclopedia of Type Strains, Phase IV (KMG-IV): sequencing the most valuable type-strain genomes for metagenomic binning, comparative biology and taxonomic classification.</title>
        <authorList>
            <person name="Goeker M."/>
        </authorList>
    </citation>
    <scope>NUCLEOTIDE SEQUENCE [LARGE SCALE GENOMIC DNA]</scope>
    <source>
        <strain evidence="1 2">DSM 103725</strain>
    </source>
</reference>
<protein>
    <submittedName>
        <fullName evidence="1">Uncharacterized protein</fullName>
    </submittedName>
</protein>
<evidence type="ECO:0000313" key="1">
    <source>
        <dbReference type="EMBL" id="MBB6428455.1"/>
    </source>
</evidence>
<comment type="caution">
    <text evidence="1">The sequence shown here is derived from an EMBL/GenBank/DDBJ whole genome shotgun (WGS) entry which is preliminary data.</text>
</comment>
<proteinExistence type="predicted"/>
<sequence length="30" mass="3761">MISKDEQHPLLFRIDEFRFIRNRSTQKHFA</sequence>
<dbReference type="EMBL" id="JACHGY010000001">
    <property type="protein sequence ID" value="MBB6428455.1"/>
    <property type="molecule type" value="Genomic_DNA"/>
</dbReference>
<name>A0A7X0H620_9BACT</name>
<accession>A0A7X0H620</accession>
<gene>
    <name evidence="1" type="ORF">HNQ40_000261</name>
</gene>
<evidence type="ECO:0000313" key="2">
    <source>
        <dbReference type="Proteomes" id="UP000541810"/>
    </source>
</evidence>